<dbReference type="GO" id="GO:0005886">
    <property type="term" value="C:plasma membrane"/>
    <property type="evidence" value="ECO:0007669"/>
    <property type="project" value="UniProtKB-SubCell"/>
</dbReference>
<name>A0A8J3QL28_9ACTN</name>
<dbReference type="PANTHER" id="PTHR30250">
    <property type="entry name" value="PST FAMILY PREDICTED COLANIC ACID TRANSPORTER"/>
    <property type="match status" value="1"/>
</dbReference>
<feature type="transmembrane region" description="Helical" evidence="7">
    <location>
        <begin position="383"/>
        <end position="407"/>
    </location>
</feature>
<gene>
    <name evidence="8" type="ORF">Raf01_11050</name>
</gene>
<evidence type="ECO:0000313" key="8">
    <source>
        <dbReference type="EMBL" id="GIH12933.1"/>
    </source>
</evidence>
<evidence type="ECO:0000256" key="7">
    <source>
        <dbReference type="SAM" id="Phobius"/>
    </source>
</evidence>
<proteinExistence type="inferred from homology"/>
<comment type="subcellular location">
    <subcellularLocation>
        <location evidence="1">Cell membrane</location>
        <topology evidence="1">Multi-pass membrane protein</topology>
    </subcellularLocation>
</comment>
<reference evidence="8" key="1">
    <citation type="submission" date="2021-01" db="EMBL/GenBank/DDBJ databases">
        <title>Whole genome shotgun sequence of Rugosimonospora africana NBRC 104875.</title>
        <authorList>
            <person name="Komaki H."/>
            <person name="Tamura T."/>
        </authorList>
    </citation>
    <scope>NUCLEOTIDE SEQUENCE</scope>
    <source>
        <strain evidence="8">NBRC 104875</strain>
    </source>
</reference>
<comment type="similarity">
    <text evidence="2">Belongs to the polysaccharide synthase family.</text>
</comment>
<feature type="transmembrane region" description="Helical" evidence="7">
    <location>
        <begin position="154"/>
        <end position="175"/>
    </location>
</feature>
<keyword evidence="4 7" id="KW-0812">Transmembrane</keyword>
<keyword evidence="3" id="KW-1003">Cell membrane</keyword>
<feature type="transmembrane region" description="Helical" evidence="7">
    <location>
        <begin position="353"/>
        <end position="377"/>
    </location>
</feature>
<evidence type="ECO:0000313" key="9">
    <source>
        <dbReference type="Proteomes" id="UP000642748"/>
    </source>
</evidence>
<dbReference type="InterPro" id="IPR050833">
    <property type="entry name" value="Poly_Biosynth_Transport"/>
</dbReference>
<evidence type="ECO:0000256" key="4">
    <source>
        <dbReference type="ARBA" id="ARBA00022692"/>
    </source>
</evidence>
<feature type="transmembrane region" description="Helical" evidence="7">
    <location>
        <begin position="181"/>
        <end position="203"/>
    </location>
</feature>
<comment type="caution">
    <text evidence="8">The sequence shown here is derived from an EMBL/GenBank/DDBJ whole genome shotgun (WGS) entry which is preliminary data.</text>
</comment>
<dbReference type="CDD" id="cd13127">
    <property type="entry name" value="MATE_tuaB_like"/>
    <property type="match status" value="1"/>
</dbReference>
<evidence type="ECO:0000256" key="5">
    <source>
        <dbReference type="ARBA" id="ARBA00022989"/>
    </source>
</evidence>
<feature type="transmembrane region" description="Helical" evidence="7">
    <location>
        <begin position="49"/>
        <end position="75"/>
    </location>
</feature>
<feature type="transmembrane region" description="Helical" evidence="7">
    <location>
        <begin position="326"/>
        <end position="346"/>
    </location>
</feature>
<feature type="transmembrane region" description="Helical" evidence="7">
    <location>
        <begin position="448"/>
        <end position="467"/>
    </location>
</feature>
<dbReference type="AlphaFoldDB" id="A0A8J3QL28"/>
<evidence type="ECO:0000256" key="1">
    <source>
        <dbReference type="ARBA" id="ARBA00004651"/>
    </source>
</evidence>
<sequence>MKSDVAEPGSLFSRASRALGWSFASTAASRLSTLAIGIVMARILGPAQFGTFAVAMVALLAVLSFNELGVSLAIVRWPGDPRAIAPSVATISVVSSVVIYLGCFLGAPAFSQAMGAPQAAPVVRVLAASVIIDGLVSVPAAILQREFRQDRKMICSLTTSWLNSGTSVVCALAGLGAMSLAVGQIAGALGGAVLYIAFAPQGIRFGFDPDKVRDLLKFGLPLAGSSAIVFAVSNVDKIIVGTVLGPVPLGLYVLAVNLSNWPVSMFSQPVRSVAPAALARLQHDRAAMRLSFLSTADLLAAVTLPACALLAASAGPLIRFVYGHQWAGSAAVLPWLGLLGALRILFELVYDYFVVLANTRVVLVAQVVWLLALVAAVEFGARAAGVGGAGAAQFAVALLVVLPLYLYELNKTGISPGALGARVAIPALGALAAAMVALVAARVIPVDLFALGVAGVAGVAAMALLVYRMRGVLRTLRTVEAVD</sequence>
<organism evidence="8 9">
    <name type="scientific">Rugosimonospora africana</name>
    <dbReference type="NCBI Taxonomy" id="556532"/>
    <lineage>
        <taxon>Bacteria</taxon>
        <taxon>Bacillati</taxon>
        <taxon>Actinomycetota</taxon>
        <taxon>Actinomycetes</taxon>
        <taxon>Micromonosporales</taxon>
        <taxon>Micromonosporaceae</taxon>
        <taxon>Rugosimonospora</taxon>
    </lineage>
</organism>
<feature type="transmembrane region" description="Helical" evidence="7">
    <location>
        <begin position="87"/>
        <end position="110"/>
    </location>
</feature>
<dbReference type="PANTHER" id="PTHR30250:SF10">
    <property type="entry name" value="LIPOPOLYSACCHARIDE BIOSYNTHESIS PROTEIN WZXC"/>
    <property type="match status" value="1"/>
</dbReference>
<feature type="transmembrane region" description="Helical" evidence="7">
    <location>
        <begin position="290"/>
        <end position="314"/>
    </location>
</feature>
<dbReference type="RefSeq" id="WP_203916629.1">
    <property type="nucleotide sequence ID" value="NZ_BONZ01000012.1"/>
</dbReference>
<dbReference type="Pfam" id="PF13440">
    <property type="entry name" value="Polysacc_synt_3"/>
    <property type="match status" value="1"/>
</dbReference>
<keyword evidence="9" id="KW-1185">Reference proteome</keyword>
<feature type="transmembrane region" description="Helical" evidence="7">
    <location>
        <begin position="238"/>
        <end position="258"/>
    </location>
</feature>
<dbReference type="Proteomes" id="UP000642748">
    <property type="component" value="Unassembled WGS sequence"/>
</dbReference>
<keyword evidence="6 7" id="KW-0472">Membrane</keyword>
<evidence type="ECO:0008006" key="10">
    <source>
        <dbReference type="Google" id="ProtNLM"/>
    </source>
</evidence>
<accession>A0A8J3QL28</accession>
<feature type="transmembrane region" description="Helical" evidence="7">
    <location>
        <begin position="122"/>
        <end position="142"/>
    </location>
</feature>
<protein>
    <recommendedName>
        <fullName evidence="10">PST family polysaccharide transporter</fullName>
    </recommendedName>
</protein>
<evidence type="ECO:0000256" key="6">
    <source>
        <dbReference type="ARBA" id="ARBA00023136"/>
    </source>
</evidence>
<keyword evidence="5 7" id="KW-1133">Transmembrane helix</keyword>
<evidence type="ECO:0000256" key="3">
    <source>
        <dbReference type="ARBA" id="ARBA00022475"/>
    </source>
</evidence>
<feature type="transmembrane region" description="Helical" evidence="7">
    <location>
        <begin position="215"/>
        <end position="232"/>
    </location>
</feature>
<feature type="transmembrane region" description="Helical" evidence="7">
    <location>
        <begin position="419"/>
        <end position="442"/>
    </location>
</feature>
<feature type="transmembrane region" description="Helical" evidence="7">
    <location>
        <begin position="21"/>
        <end position="43"/>
    </location>
</feature>
<dbReference type="EMBL" id="BONZ01000012">
    <property type="protein sequence ID" value="GIH12933.1"/>
    <property type="molecule type" value="Genomic_DNA"/>
</dbReference>
<evidence type="ECO:0000256" key="2">
    <source>
        <dbReference type="ARBA" id="ARBA00007430"/>
    </source>
</evidence>